<comment type="caution">
    <text evidence="1">The sequence shown here is derived from an EMBL/GenBank/DDBJ whole genome shotgun (WGS) entry which is preliminary data.</text>
</comment>
<evidence type="ECO:0000313" key="1">
    <source>
        <dbReference type="EMBL" id="KAG5603479.1"/>
    </source>
</evidence>
<accession>A0A9J5YUK7</accession>
<dbReference type="Proteomes" id="UP000824120">
    <property type="component" value="Chromosome 5"/>
</dbReference>
<protein>
    <submittedName>
        <fullName evidence="1">Uncharacterized protein</fullName>
    </submittedName>
</protein>
<organism evidence="1 2">
    <name type="scientific">Solanum commersonii</name>
    <name type="common">Commerson's wild potato</name>
    <name type="synonym">Commerson's nightshade</name>
    <dbReference type="NCBI Taxonomy" id="4109"/>
    <lineage>
        <taxon>Eukaryota</taxon>
        <taxon>Viridiplantae</taxon>
        <taxon>Streptophyta</taxon>
        <taxon>Embryophyta</taxon>
        <taxon>Tracheophyta</taxon>
        <taxon>Spermatophyta</taxon>
        <taxon>Magnoliopsida</taxon>
        <taxon>eudicotyledons</taxon>
        <taxon>Gunneridae</taxon>
        <taxon>Pentapetalae</taxon>
        <taxon>asterids</taxon>
        <taxon>lamiids</taxon>
        <taxon>Solanales</taxon>
        <taxon>Solanaceae</taxon>
        <taxon>Solanoideae</taxon>
        <taxon>Solaneae</taxon>
        <taxon>Solanum</taxon>
    </lineage>
</organism>
<keyword evidence="2" id="KW-1185">Reference proteome</keyword>
<gene>
    <name evidence="1" type="ORF">H5410_024971</name>
</gene>
<dbReference type="EMBL" id="JACXVP010000005">
    <property type="protein sequence ID" value="KAG5603479.1"/>
    <property type="molecule type" value="Genomic_DNA"/>
</dbReference>
<evidence type="ECO:0000313" key="2">
    <source>
        <dbReference type="Proteomes" id="UP000824120"/>
    </source>
</evidence>
<reference evidence="1 2" key="1">
    <citation type="submission" date="2020-09" db="EMBL/GenBank/DDBJ databases">
        <title>De no assembly of potato wild relative species, Solanum commersonii.</title>
        <authorList>
            <person name="Cho K."/>
        </authorList>
    </citation>
    <scope>NUCLEOTIDE SEQUENCE [LARGE SCALE GENOMIC DNA]</scope>
    <source>
        <strain evidence="1">LZ3.2</strain>
        <tissue evidence="1">Leaf</tissue>
    </source>
</reference>
<proteinExistence type="predicted"/>
<sequence length="209" mass="23112">MHNPDLLAKGLKCGLQSSGHFGEVFCHRYAVYNWEKQEGKNEETKQSADLHESRTTLHMSSSFALLTGNSRRFQTAFPEIDSIRKLSVPPRATSLRYGNREGGRDCPSFMSKSAVSPRLFDSAISSLSPLKSSVFDISNVNSSPSGLHWTCAGDIQPHAVHPTLGAQQPSPSLRHQLRDPTLYLDRAGQKIATQTIWTCPTFHHTNAPP</sequence>
<dbReference type="AlphaFoldDB" id="A0A9J5YUK7"/>
<name>A0A9J5YUK7_SOLCO</name>